<dbReference type="GeneID" id="28802895"/>
<dbReference type="RefSeq" id="YP_009276582.1">
    <property type="nucleotide sequence ID" value="NC_030942.1"/>
</dbReference>
<evidence type="ECO:0000313" key="1">
    <source>
        <dbReference type="EMBL" id="ANA85258.1"/>
    </source>
</evidence>
<name>A0A166XZX8_9CAUD</name>
<keyword evidence="2" id="KW-1185">Reference proteome</keyword>
<protein>
    <submittedName>
        <fullName evidence="1">Uncharacterized protein</fullName>
    </submittedName>
</protein>
<dbReference type="OrthoDB" id="40836at10239"/>
<gene>
    <name evidence="1" type="primary">55</name>
    <name evidence="1" type="ORF">PBI_BRITBRAT_55</name>
</gene>
<dbReference type="KEGG" id="vg:28802895"/>
<dbReference type="EMBL" id="KU998233">
    <property type="protein sequence ID" value="ANA85258.1"/>
    <property type="molecule type" value="Genomic_DNA"/>
</dbReference>
<reference evidence="2" key="1">
    <citation type="submission" date="2016-03" db="EMBL/GenBank/DDBJ databases">
        <authorList>
            <person name="Ploux O."/>
        </authorList>
    </citation>
    <scope>NUCLEOTIDE SEQUENCE [LARGE SCALE GENOMIC DNA]</scope>
</reference>
<organism evidence="1 2">
    <name type="scientific">Gordonia phage BritBrat</name>
    <dbReference type="NCBI Taxonomy" id="1838064"/>
    <lineage>
        <taxon>Viruses</taxon>
        <taxon>Duplodnaviria</taxon>
        <taxon>Heunggongvirae</taxon>
        <taxon>Uroviricota</taxon>
        <taxon>Caudoviricetes</taxon>
        <taxon>Britbratvirus</taxon>
        <taxon>Britbratvirus britbrat</taxon>
    </lineage>
</organism>
<evidence type="ECO:0000313" key="2">
    <source>
        <dbReference type="Proteomes" id="UP000202279"/>
    </source>
</evidence>
<accession>A0A166XZX8</accession>
<proteinExistence type="predicted"/>
<dbReference type="Proteomes" id="UP000202279">
    <property type="component" value="Segment"/>
</dbReference>
<sequence>MLLCEAPAIQVDTCHGPTYLTHGVITDGPHKGEYRIVQVGAGGDVTDVHCTVKQALEWSNALMSVALQVHRIEFPPLQAAS</sequence>